<reference evidence="2 3" key="1">
    <citation type="submission" date="2018-05" db="EMBL/GenBank/DDBJ databases">
        <title>Genomic Encyclopedia of Type Strains, Phase IV (KMG-IV): sequencing the most valuable type-strain genomes for metagenomic binning, comparative biology and taxonomic classification.</title>
        <authorList>
            <person name="Goeker M."/>
        </authorList>
    </citation>
    <scope>NUCLEOTIDE SEQUENCE [LARGE SCALE GENOMIC DNA]</scope>
    <source>
        <strain evidence="2 3">DSM 44704</strain>
    </source>
</reference>
<comment type="caution">
    <text evidence="2">The sequence shown here is derived from an EMBL/GenBank/DDBJ whole genome shotgun (WGS) entry which is preliminary data.</text>
</comment>
<evidence type="ECO:0000313" key="2">
    <source>
        <dbReference type="EMBL" id="PXX52649.1"/>
    </source>
</evidence>
<dbReference type="EMBL" id="QJKF01000032">
    <property type="protein sequence ID" value="PXX52649.1"/>
    <property type="molecule type" value="Genomic_DNA"/>
</dbReference>
<evidence type="ECO:0000259" key="1">
    <source>
        <dbReference type="Pfam" id="PF06114"/>
    </source>
</evidence>
<gene>
    <name evidence="2" type="ORF">DFR70_13234</name>
</gene>
<dbReference type="AlphaFoldDB" id="A0A318JK38"/>
<proteinExistence type="predicted"/>
<sequence length="186" mass="21419">MASRRASRRYDARVQAAKLDVTIGHVGFEAPIVIWQPEFRAILVTADLSAVDRREALAHALAHVQLEHSETVRKARAGRESRQRVELRVYELACRNLIPVADLREALARYTSVEDVAVWLEVNPDTVRYRLQHLSRSERRALPPDIMNRLDWYADAKYPLPVSCIWTNTAPLPAYRKLPAALRRFR</sequence>
<protein>
    <submittedName>
        <fullName evidence="2">Uncharacterized protein DUF955</fullName>
    </submittedName>
</protein>
<dbReference type="InterPro" id="IPR010359">
    <property type="entry name" value="IrrE_HExxH"/>
</dbReference>
<dbReference type="OrthoDB" id="4541859at2"/>
<dbReference type="Pfam" id="PF06114">
    <property type="entry name" value="Peptidase_M78"/>
    <property type="match status" value="1"/>
</dbReference>
<feature type="domain" description="IrrE N-terminal-like" evidence="1">
    <location>
        <begin position="37"/>
        <end position="131"/>
    </location>
</feature>
<organism evidence="2 3">
    <name type="scientific">Nocardia tenerifensis</name>
    <dbReference type="NCBI Taxonomy" id="228006"/>
    <lineage>
        <taxon>Bacteria</taxon>
        <taxon>Bacillati</taxon>
        <taxon>Actinomycetota</taxon>
        <taxon>Actinomycetes</taxon>
        <taxon>Mycobacteriales</taxon>
        <taxon>Nocardiaceae</taxon>
        <taxon>Nocardia</taxon>
    </lineage>
</organism>
<dbReference type="Proteomes" id="UP000247569">
    <property type="component" value="Unassembled WGS sequence"/>
</dbReference>
<accession>A0A318JK38</accession>
<evidence type="ECO:0000313" key="3">
    <source>
        <dbReference type="Proteomes" id="UP000247569"/>
    </source>
</evidence>
<dbReference type="RefSeq" id="WP_040741968.1">
    <property type="nucleotide sequence ID" value="NZ_QJKF01000032.1"/>
</dbReference>
<name>A0A318JK38_9NOCA</name>
<keyword evidence="3" id="KW-1185">Reference proteome</keyword>